<evidence type="ECO:0000313" key="3">
    <source>
        <dbReference type="Proteomes" id="UP000265520"/>
    </source>
</evidence>
<dbReference type="Proteomes" id="UP000265520">
    <property type="component" value="Unassembled WGS sequence"/>
</dbReference>
<feature type="compositionally biased region" description="Basic and acidic residues" evidence="1">
    <location>
        <begin position="51"/>
        <end position="69"/>
    </location>
</feature>
<evidence type="ECO:0000313" key="2">
    <source>
        <dbReference type="EMBL" id="MCI54720.1"/>
    </source>
</evidence>
<comment type="caution">
    <text evidence="2">The sequence shown here is derived from an EMBL/GenBank/DDBJ whole genome shotgun (WGS) entry which is preliminary data.</text>
</comment>
<sequence>EEDIALVLGGMKAQIEDDALVLGVKKYNQSKVDADLGPILKARTPDDLATRFNKRPREGTTGKTSDDLATRYSKKLREGTIVAEELENDLAELNA</sequence>
<dbReference type="AlphaFoldDB" id="A0A392T3L5"/>
<feature type="region of interest" description="Disordered" evidence="1">
    <location>
        <begin position="51"/>
        <end position="70"/>
    </location>
</feature>
<reference evidence="2 3" key="1">
    <citation type="journal article" date="2018" name="Front. Plant Sci.">
        <title>Red Clover (Trifolium pratense) and Zigzag Clover (T. medium) - A Picture of Genomic Similarities and Differences.</title>
        <authorList>
            <person name="Dluhosova J."/>
            <person name="Istvanek J."/>
            <person name="Nedelnik J."/>
            <person name="Repkova J."/>
        </authorList>
    </citation>
    <scope>NUCLEOTIDE SEQUENCE [LARGE SCALE GENOMIC DNA]</scope>
    <source>
        <strain evidence="3">cv. 10/8</strain>
        <tissue evidence="2">Leaf</tissue>
    </source>
</reference>
<accession>A0A392T3L5</accession>
<organism evidence="2 3">
    <name type="scientific">Trifolium medium</name>
    <dbReference type="NCBI Taxonomy" id="97028"/>
    <lineage>
        <taxon>Eukaryota</taxon>
        <taxon>Viridiplantae</taxon>
        <taxon>Streptophyta</taxon>
        <taxon>Embryophyta</taxon>
        <taxon>Tracheophyta</taxon>
        <taxon>Spermatophyta</taxon>
        <taxon>Magnoliopsida</taxon>
        <taxon>eudicotyledons</taxon>
        <taxon>Gunneridae</taxon>
        <taxon>Pentapetalae</taxon>
        <taxon>rosids</taxon>
        <taxon>fabids</taxon>
        <taxon>Fabales</taxon>
        <taxon>Fabaceae</taxon>
        <taxon>Papilionoideae</taxon>
        <taxon>50 kb inversion clade</taxon>
        <taxon>NPAAA clade</taxon>
        <taxon>Hologalegina</taxon>
        <taxon>IRL clade</taxon>
        <taxon>Trifolieae</taxon>
        <taxon>Trifolium</taxon>
    </lineage>
</organism>
<proteinExistence type="predicted"/>
<feature type="non-terminal residue" evidence="2">
    <location>
        <position position="95"/>
    </location>
</feature>
<keyword evidence="3" id="KW-1185">Reference proteome</keyword>
<evidence type="ECO:0000256" key="1">
    <source>
        <dbReference type="SAM" id="MobiDB-lite"/>
    </source>
</evidence>
<feature type="non-terminal residue" evidence="2">
    <location>
        <position position="1"/>
    </location>
</feature>
<dbReference type="EMBL" id="LXQA010484049">
    <property type="protein sequence ID" value="MCI54720.1"/>
    <property type="molecule type" value="Genomic_DNA"/>
</dbReference>
<protein>
    <submittedName>
        <fullName evidence="2">Uncharacterized protein</fullName>
    </submittedName>
</protein>
<name>A0A392T3L5_9FABA</name>